<comment type="similarity">
    <text evidence="1">Belongs to the bacterial solute-binding protein 3 family.</text>
</comment>
<sequence>MKGLFLRIITALALLFWAIDMVFPWQFLRHTEENHYAAIQSRGALYVGTINNQISYFTNKDGERGFEYELAKAFADSLGVELEMKTFDNQEQLFDELDKHNIDLAAAHLLYHPKNAERFQIGPAYYSASWQLAYRKNENRPKKFR</sequence>
<dbReference type="Proteomes" id="UP000003798">
    <property type="component" value="Unassembled WGS sequence"/>
</dbReference>
<dbReference type="Gene3D" id="3.40.190.10">
    <property type="entry name" value="Periplasmic binding protein-like II"/>
    <property type="match status" value="2"/>
</dbReference>
<dbReference type="AlphaFoldDB" id="A4N4N4"/>
<feature type="domain" description="Solute-binding protein family 3/N-terminal" evidence="3">
    <location>
        <begin position="50"/>
        <end position="139"/>
    </location>
</feature>
<reference evidence="4 5" key="1">
    <citation type="journal article" date="2007" name="Genome Biol.">
        <title>Characterization and modeling of the Haemophilus influenzae core and supragenomes based on the complete genomic sequences of Rd and 12 clinical nontypeable strains.</title>
        <authorList>
            <person name="Hogg J.S."/>
            <person name="Hu F.Z."/>
            <person name="Janto B."/>
            <person name="Boissy R."/>
            <person name="Hayes J."/>
            <person name="Keefe R."/>
            <person name="Post J.C."/>
            <person name="Ehrlich G.D."/>
        </authorList>
    </citation>
    <scope>NUCLEOTIDE SEQUENCE [LARGE SCALE GENOMIC DNA]</scope>
    <source>
        <strain evidence="4 5">R3021</strain>
    </source>
</reference>
<dbReference type="SUPFAM" id="SSF53850">
    <property type="entry name" value="Periplasmic binding protein-like II"/>
    <property type="match status" value="1"/>
</dbReference>
<dbReference type="GO" id="GO:0009279">
    <property type="term" value="C:cell outer membrane"/>
    <property type="evidence" value="ECO:0007669"/>
    <property type="project" value="TreeGrafter"/>
</dbReference>
<evidence type="ECO:0000313" key="4">
    <source>
        <dbReference type="EMBL" id="EDJ90862.1"/>
    </source>
</evidence>
<dbReference type="Pfam" id="PF00497">
    <property type="entry name" value="SBP_bac_3"/>
    <property type="match status" value="1"/>
</dbReference>
<evidence type="ECO:0000256" key="1">
    <source>
        <dbReference type="ARBA" id="ARBA00010333"/>
    </source>
</evidence>
<protein>
    <submittedName>
        <fullName evidence="4">Predicted soluble lytic transglycosylase fused to an ABC-type amino acid-binding protein</fullName>
    </submittedName>
</protein>
<evidence type="ECO:0000259" key="3">
    <source>
        <dbReference type="Pfam" id="PF00497"/>
    </source>
</evidence>
<dbReference type="InterPro" id="IPR001638">
    <property type="entry name" value="Solute-binding_3/MltF_N"/>
</dbReference>
<accession>A4N4N4</accession>
<organism evidence="4 5">
    <name type="scientific">Haemophilus influenzae R3021</name>
    <dbReference type="NCBI Taxonomy" id="375432"/>
    <lineage>
        <taxon>Bacteria</taxon>
        <taxon>Pseudomonadati</taxon>
        <taxon>Pseudomonadota</taxon>
        <taxon>Gammaproteobacteria</taxon>
        <taxon>Pasteurellales</taxon>
        <taxon>Pasteurellaceae</taxon>
        <taxon>Haemophilus</taxon>
    </lineage>
</organism>
<name>A4N4N4_HAEIF</name>
<dbReference type="GO" id="GO:0008933">
    <property type="term" value="F:peptidoglycan lytic transglycosylase activity"/>
    <property type="evidence" value="ECO:0007669"/>
    <property type="project" value="TreeGrafter"/>
</dbReference>
<dbReference type="EMBL" id="AAZE01000008">
    <property type="protein sequence ID" value="EDJ90862.1"/>
    <property type="molecule type" value="Genomic_DNA"/>
</dbReference>
<proteinExistence type="inferred from homology"/>
<dbReference type="GO" id="GO:0009253">
    <property type="term" value="P:peptidoglycan catabolic process"/>
    <property type="evidence" value="ECO:0007669"/>
    <property type="project" value="TreeGrafter"/>
</dbReference>
<evidence type="ECO:0000256" key="2">
    <source>
        <dbReference type="ARBA" id="ARBA00022729"/>
    </source>
</evidence>
<evidence type="ECO:0000313" key="5">
    <source>
        <dbReference type="Proteomes" id="UP000003798"/>
    </source>
</evidence>
<dbReference type="PANTHER" id="PTHR35936">
    <property type="entry name" value="MEMBRANE-BOUND LYTIC MUREIN TRANSGLYCOSYLASE F"/>
    <property type="match status" value="1"/>
</dbReference>
<gene>
    <name evidence="4" type="ORF">CGSHi22421_05535</name>
</gene>
<keyword evidence="2" id="KW-0732">Signal</keyword>
<dbReference type="PANTHER" id="PTHR35936:SF32">
    <property type="entry name" value="MEMBRANE-BOUND LYTIC MUREIN TRANSGLYCOSYLASE F"/>
    <property type="match status" value="1"/>
</dbReference>